<gene>
    <name evidence="2" type="ORF">AB5J48_34060</name>
</gene>
<dbReference type="AlphaFoldDB" id="A0AB39P229"/>
<sequence>MPGARRTPDSPQPPGKLRQRNTLLGPRPASTAAGERSRIITYNLFTAYLGTP</sequence>
<reference evidence="2" key="1">
    <citation type="submission" date="2024-07" db="EMBL/GenBank/DDBJ databases">
        <authorList>
            <person name="Yu S.T."/>
        </authorList>
    </citation>
    <scope>NUCLEOTIDE SEQUENCE</scope>
    <source>
        <strain evidence="2">R17</strain>
        <plasmid evidence="2">unnamed1</plasmid>
    </source>
</reference>
<evidence type="ECO:0008006" key="3">
    <source>
        <dbReference type="Google" id="ProtNLM"/>
    </source>
</evidence>
<evidence type="ECO:0000256" key="1">
    <source>
        <dbReference type="SAM" id="MobiDB-lite"/>
    </source>
</evidence>
<evidence type="ECO:0000313" key="2">
    <source>
        <dbReference type="EMBL" id="XDQ23168.1"/>
    </source>
</evidence>
<geneLocation type="plasmid" evidence="2">
    <name>unnamed1</name>
</geneLocation>
<proteinExistence type="predicted"/>
<name>A0AB39P229_9ACTN</name>
<keyword evidence="2" id="KW-0614">Plasmid</keyword>
<protein>
    <recommendedName>
        <fullName evidence="3">Endonuclease</fullName>
    </recommendedName>
</protein>
<dbReference type="EMBL" id="CP163434">
    <property type="protein sequence ID" value="XDQ23168.1"/>
    <property type="molecule type" value="Genomic_DNA"/>
</dbReference>
<accession>A0AB39P229</accession>
<feature type="region of interest" description="Disordered" evidence="1">
    <location>
        <begin position="1"/>
        <end position="34"/>
    </location>
</feature>
<dbReference type="RefSeq" id="WP_369153703.1">
    <property type="nucleotide sequence ID" value="NZ_CP163434.1"/>
</dbReference>
<organism evidence="2">
    <name type="scientific">Streptomyces sp. R17</name>
    <dbReference type="NCBI Taxonomy" id="3238626"/>
    <lineage>
        <taxon>Bacteria</taxon>
        <taxon>Bacillati</taxon>
        <taxon>Actinomycetota</taxon>
        <taxon>Actinomycetes</taxon>
        <taxon>Kitasatosporales</taxon>
        <taxon>Streptomycetaceae</taxon>
        <taxon>Streptomyces</taxon>
    </lineage>
</organism>